<dbReference type="AlphaFoldDB" id="A0A9P0YIH6"/>
<dbReference type="EMBL" id="CAMAPE010000004">
    <property type="protein sequence ID" value="CAH9059053.1"/>
    <property type="molecule type" value="Genomic_DNA"/>
</dbReference>
<feature type="region of interest" description="Disordered" evidence="1">
    <location>
        <begin position="1"/>
        <end position="21"/>
    </location>
</feature>
<evidence type="ECO:0000313" key="2">
    <source>
        <dbReference type="EMBL" id="CAH9059053.1"/>
    </source>
</evidence>
<dbReference type="Proteomes" id="UP001152484">
    <property type="component" value="Unassembled WGS sequence"/>
</dbReference>
<evidence type="ECO:0000256" key="1">
    <source>
        <dbReference type="SAM" id="MobiDB-lite"/>
    </source>
</evidence>
<sequence length="192" mass="21071">MKKLYRKGTIHPSPSPSPPPVSNQLAFLPAAILTLVAALSQEDKQILGYFLSCPSAANFSNTHNHKSSTTMGGAAEHPPSFSCYCFNCYRNFWVRWDSSPDRGIIDEIIEAYEDGLHRKKEKSRRRKKKKSNDKGSVVVNFKNKDDAGATDSAAEMPGESGGGGGDEGGAAERGPVRRFVSFLGERFWSVWA</sequence>
<comment type="caution">
    <text evidence="2">The sequence shown here is derived from an EMBL/GenBank/DDBJ whole genome shotgun (WGS) entry which is preliminary data.</text>
</comment>
<accession>A0A9P0YIH6</accession>
<dbReference type="OrthoDB" id="1937859at2759"/>
<feature type="compositionally biased region" description="Basic residues" evidence="1">
    <location>
        <begin position="117"/>
        <end position="131"/>
    </location>
</feature>
<evidence type="ECO:0000313" key="3">
    <source>
        <dbReference type="Proteomes" id="UP001152484"/>
    </source>
</evidence>
<name>A0A9P0YIH6_CUSEU</name>
<organism evidence="2 3">
    <name type="scientific">Cuscuta europaea</name>
    <name type="common">European dodder</name>
    <dbReference type="NCBI Taxonomy" id="41803"/>
    <lineage>
        <taxon>Eukaryota</taxon>
        <taxon>Viridiplantae</taxon>
        <taxon>Streptophyta</taxon>
        <taxon>Embryophyta</taxon>
        <taxon>Tracheophyta</taxon>
        <taxon>Spermatophyta</taxon>
        <taxon>Magnoliopsida</taxon>
        <taxon>eudicotyledons</taxon>
        <taxon>Gunneridae</taxon>
        <taxon>Pentapetalae</taxon>
        <taxon>asterids</taxon>
        <taxon>lamiids</taxon>
        <taxon>Solanales</taxon>
        <taxon>Convolvulaceae</taxon>
        <taxon>Cuscuteae</taxon>
        <taxon>Cuscuta</taxon>
        <taxon>Cuscuta subgen. Cuscuta</taxon>
    </lineage>
</organism>
<gene>
    <name evidence="2" type="ORF">CEURO_LOCUS1355</name>
</gene>
<protein>
    <submittedName>
        <fullName evidence="2">Uncharacterized protein</fullName>
    </submittedName>
</protein>
<feature type="compositionally biased region" description="Gly residues" evidence="1">
    <location>
        <begin position="159"/>
        <end position="168"/>
    </location>
</feature>
<keyword evidence="3" id="KW-1185">Reference proteome</keyword>
<feature type="region of interest" description="Disordered" evidence="1">
    <location>
        <begin position="117"/>
        <end position="172"/>
    </location>
</feature>
<proteinExistence type="predicted"/>
<dbReference type="PANTHER" id="PTHR31903:SF6">
    <property type="entry name" value="F12F1.11-RELATED"/>
    <property type="match status" value="1"/>
</dbReference>
<dbReference type="PANTHER" id="PTHR31903">
    <property type="entry name" value="F12F1.11-RELATED"/>
    <property type="match status" value="1"/>
</dbReference>
<reference evidence="2" key="1">
    <citation type="submission" date="2022-07" db="EMBL/GenBank/DDBJ databases">
        <authorList>
            <person name="Macas J."/>
            <person name="Novak P."/>
            <person name="Neumann P."/>
        </authorList>
    </citation>
    <scope>NUCLEOTIDE SEQUENCE</scope>
</reference>